<dbReference type="WBParaSite" id="MBELARI_LOCUS6313">
    <property type="protein sequence ID" value="MBELARI_LOCUS6313"/>
    <property type="gene ID" value="MBELARI_LOCUS6313"/>
</dbReference>
<evidence type="ECO:0000313" key="2">
    <source>
        <dbReference type="WBParaSite" id="MBELARI_LOCUS6313"/>
    </source>
</evidence>
<keyword evidence="1" id="KW-1185">Reference proteome</keyword>
<dbReference type="Proteomes" id="UP000887575">
    <property type="component" value="Unassembled WGS sequence"/>
</dbReference>
<accession>A0AAF3FJK0</accession>
<reference evidence="2" key="1">
    <citation type="submission" date="2024-02" db="UniProtKB">
        <authorList>
            <consortium name="WormBaseParasite"/>
        </authorList>
    </citation>
    <scope>IDENTIFICATION</scope>
</reference>
<dbReference type="AlphaFoldDB" id="A0AAF3FJK0"/>
<protein>
    <submittedName>
        <fullName evidence="2">Uncharacterized protein</fullName>
    </submittedName>
</protein>
<name>A0AAF3FJK0_9BILA</name>
<organism evidence="1 2">
    <name type="scientific">Mesorhabditis belari</name>
    <dbReference type="NCBI Taxonomy" id="2138241"/>
    <lineage>
        <taxon>Eukaryota</taxon>
        <taxon>Metazoa</taxon>
        <taxon>Ecdysozoa</taxon>
        <taxon>Nematoda</taxon>
        <taxon>Chromadorea</taxon>
        <taxon>Rhabditida</taxon>
        <taxon>Rhabditina</taxon>
        <taxon>Rhabditomorpha</taxon>
        <taxon>Rhabditoidea</taxon>
        <taxon>Rhabditidae</taxon>
        <taxon>Mesorhabditinae</taxon>
        <taxon>Mesorhabditis</taxon>
    </lineage>
</organism>
<sequence length="28" mass="3407">MCNRQKGWLTTIRNRAEIIESFKQQQLN</sequence>
<proteinExistence type="predicted"/>
<evidence type="ECO:0000313" key="1">
    <source>
        <dbReference type="Proteomes" id="UP000887575"/>
    </source>
</evidence>